<proteinExistence type="predicted"/>
<keyword evidence="2" id="KW-1185">Reference proteome</keyword>
<organism evidence="1 2">
    <name type="scientific">Ensifer canadensis</name>
    <dbReference type="NCBI Taxonomy" id="555315"/>
    <lineage>
        <taxon>Bacteria</taxon>
        <taxon>Pseudomonadati</taxon>
        <taxon>Pseudomonadota</taxon>
        <taxon>Alphaproteobacteria</taxon>
        <taxon>Hyphomicrobiales</taxon>
        <taxon>Rhizobiaceae</taxon>
        <taxon>Sinorhizobium/Ensifer group</taxon>
        <taxon>Ensifer</taxon>
    </lineage>
</organism>
<gene>
    <name evidence="1" type="ORF">GFB56_07915</name>
</gene>
<name>A0AAW4FF20_9HYPH</name>
<evidence type="ECO:0000313" key="2">
    <source>
        <dbReference type="Proteomes" id="UP000744980"/>
    </source>
</evidence>
<dbReference type="RefSeq" id="WP_025426261.1">
    <property type="nucleotide sequence ID" value="NZ_WXFA01000004.1"/>
</dbReference>
<evidence type="ECO:0000313" key="1">
    <source>
        <dbReference type="EMBL" id="MBM3090738.1"/>
    </source>
</evidence>
<reference evidence="1 2" key="1">
    <citation type="submission" date="2020-01" db="EMBL/GenBank/DDBJ databases">
        <title>Draft genome assembly of Ensifer adhaerens T173.</title>
        <authorList>
            <person name="Craig J.E."/>
            <person name="Stinchcombe J.R."/>
        </authorList>
    </citation>
    <scope>NUCLEOTIDE SEQUENCE [LARGE SCALE GENOMIC DNA]</scope>
    <source>
        <strain evidence="1 2">T173</strain>
    </source>
</reference>
<dbReference type="AlphaFoldDB" id="A0AAW4FF20"/>
<dbReference type="Proteomes" id="UP000744980">
    <property type="component" value="Unassembled WGS sequence"/>
</dbReference>
<dbReference type="EMBL" id="WXFA01000004">
    <property type="protein sequence ID" value="MBM3090738.1"/>
    <property type="molecule type" value="Genomic_DNA"/>
</dbReference>
<accession>A0AAW4FF20</accession>
<protein>
    <submittedName>
        <fullName evidence="1">Uncharacterized protein</fullName>
    </submittedName>
</protein>
<sequence>MEHLFDTLYGAGAERLSFAPNFTGRAFVLRRDAGTLLVCASRQLAEEAEGLVSVGAIAR</sequence>
<comment type="caution">
    <text evidence="1">The sequence shown here is derived from an EMBL/GenBank/DDBJ whole genome shotgun (WGS) entry which is preliminary data.</text>
</comment>